<evidence type="ECO:0000313" key="3">
    <source>
        <dbReference type="Proteomes" id="UP000231179"/>
    </source>
</evidence>
<proteinExistence type="predicted"/>
<gene>
    <name evidence="2" type="ORF">SCLAR_v1c10570</name>
</gene>
<keyword evidence="3" id="KW-1185">Reference proteome</keyword>
<organism evidence="2 3">
    <name type="scientific">Spiroplasma clarkii</name>
    <dbReference type="NCBI Taxonomy" id="2139"/>
    <lineage>
        <taxon>Bacteria</taxon>
        <taxon>Bacillati</taxon>
        <taxon>Mycoplasmatota</taxon>
        <taxon>Mollicutes</taxon>
        <taxon>Entomoplasmatales</taxon>
        <taxon>Spiroplasmataceae</taxon>
        <taxon>Spiroplasma</taxon>
    </lineage>
</organism>
<accession>A0A1Y0L214</accession>
<dbReference type="RefSeq" id="WP_100254897.1">
    <property type="nucleotide sequence ID" value="NZ_CP015819.1"/>
</dbReference>
<dbReference type="OrthoDB" id="399088at2"/>
<feature type="domain" description="DnaD N-terminal" evidence="1">
    <location>
        <begin position="14"/>
        <end position="102"/>
    </location>
</feature>
<evidence type="ECO:0000313" key="2">
    <source>
        <dbReference type="EMBL" id="ATX71357.1"/>
    </source>
</evidence>
<dbReference type="KEGG" id="scla:SCLARK_001514"/>
<dbReference type="SUPFAM" id="SSF46785">
    <property type="entry name" value="Winged helix' DNA-binding domain"/>
    <property type="match status" value="1"/>
</dbReference>
<dbReference type="EMBL" id="CP024870">
    <property type="protein sequence ID" value="ATX71357.1"/>
    <property type="molecule type" value="Genomic_DNA"/>
</dbReference>
<dbReference type="Proteomes" id="UP000231179">
    <property type="component" value="Chromosome"/>
</dbReference>
<protein>
    <recommendedName>
        <fullName evidence="1">DnaD N-terminal domain-containing protein</fullName>
    </recommendedName>
</protein>
<dbReference type="InterPro" id="IPR036388">
    <property type="entry name" value="WH-like_DNA-bd_sf"/>
</dbReference>
<evidence type="ECO:0000259" key="1">
    <source>
        <dbReference type="Pfam" id="PF21984"/>
    </source>
</evidence>
<dbReference type="NCBIfam" id="TIGR04548">
    <property type="entry name" value="DnaD_Mollicutes"/>
    <property type="match status" value="1"/>
</dbReference>
<dbReference type="InterPro" id="IPR036390">
    <property type="entry name" value="WH_DNA-bd_sf"/>
</dbReference>
<dbReference type="AlphaFoldDB" id="A0A1Y0L214"/>
<reference evidence="2 3" key="1">
    <citation type="submission" date="2017-11" db="EMBL/GenBank/DDBJ databases">
        <title>Complete genome sequence of Spiroplasma clarkii CN-5 (DSM 19994).</title>
        <authorList>
            <person name="Tsai Y.-M."/>
            <person name="Chang A."/>
            <person name="Lo W.-S."/>
            <person name="Kuo C.-H."/>
        </authorList>
    </citation>
    <scope>NUCLEOTIDE SEQUENCE [LARGE SCALE GENOMIC DNA]</scope>
    <source>
        <strain evidence="2 3">CN-5</strain>
    </source>
</reference>
<dbReference type="Gene3D" id="1.10.10.10">
    <property type="entry name" value="Winged helix-like DNA-binding domain superfamily/Winged helix DNA-binding domain"/>
    <property type="match status" value="1"/>
</dbReference>
<sequence>MFELFNKGLINKKSLLILNYAKLNITEKQLAIILLILELSNDEAKSFTPSQLSEYMTMDRDAIEKEMSYLVNKNLVSIEQKNRRSVLNFTPLFTRILIALEEELSKNSTQDNFDYISKIVAQKLTTAQVDELNEFLDKGISQQKVKALIIEKQIKNYPDLIKELNLLLKTNKPLKITKYNWLND</sequence>
<dbReference type="InterPro" id="IPR053843">
    <property type="entry name" value="DnaD_N"/>
</dbReference>
<dbReference type="Pfam" id="PF21984">
    <property type="entry name" value="DnaD_N"/>
    <property type="match status" value="1"/>
</dbReference>
<dbReference type="InterPro" id="IPR030892">
    <property type="entry name" value="DnaD_Mollicutes"/>
</dbReference>
<name>A0A1Y0L214_9MOLU</name>